<comment type="caution">
    <text evidence="1">The sequence shown here is derived from an EMBL/GenBank/DDBJ whole genome shotgun (WGS) entry which is preliminary data.</text>
</comment>
<organism evidence="1 2">
    <name type="scientific">Nocardia aurantia</name>
    <dbReference type="NCBI Taxonomy" id="2585199"/>
    <lineage>
        <taxon>Bacteria</taxon>
        <taxon>Bacillati</taxon>
        <taxon>Actinomycetota</taxon>
        <taxon>Actinomycetes</taxon>
        <taxon>Mycobacteriales</taxon>
        <taxon>Nocardiaceae</taxon>
        <taxon>Nocardia</taxon>
    </lineage>
</organism>
<name>A0A7K0DHH1_9NOCA</name>
<dbReference type="AlphaFoldDB" id="A0A7K0DHH1"/>
<evidence type="ECO:0000313" key="2">
    <source>
        <dbReference type="Proteomes" id="UP000431401"/>
    </source>
</evidence>
<evidence type="ECO:0000313" key="1">
    <source>
        <dbReference type="EMBL" id="MQY25255.1"/>
    </source>
</evidence>
<proteinExistence type="predicted"/>
<protein>
    <submittedName>
        <fullName evidence="1">Uncharacterized protein</fullName>
    </submittedName>
</protein>
<gene>
    <name evidence="1" type="ORF">NRB56_08110</name>
</gene>
<dbReference type="EMBL" id="WEGI01000002">
    <property type="protein sequence ID" value="MQY25255.1"/>
    <property type="molecule type" value="Genomic_DNA"/>
</dbReference>
<accession>A0A7K0DHH1</accession>
<keyword evidence="2" id="KW-1185">Reference proteome</keyword>
<dbReference type="Proteomes" id="UP000431401">
    <property type="component" value="Unassembled WGS sequence"/>
</dbReference>
<sequence length="85" mass="8945">MSGEGQLDLGGVDAHPGALVDRLLDDHGLAVAGARRQRLMIRVDDIAGPDDAERITEPPGRVGEDPDDLDLCAIALGDTHGCRAY</sequence>
<reference evidence="1 2" key="1">
    <citation type="submission" date="2019-10" db="EMBL/GenBank/DDBJ databases">
        <title>Nocardia macrotermitis sp. nov. and Nocardia aurantia sp. nov., isolated from the gut of fungus growing-termite Macrotermes natalensis.</title>
        <authorList>
            <person name="Benndorf R."/>
            <person name="Schwitalla J."/>
            <person name="Martin K."/>
            <person name="De Beer W."/>
            <person name="Kaster A.-K."/>
            <person name="Vollmers J."/>
            <person name="Poulsen M."/>
            <person name="Beemelmanns C."/>
        </authorList>
    </citation>
    <scope>NUCLEOTIDE SEQUENCE [LARGE SCALE GENOMIC DNA]</scope>
    <source>
        <strain evidence="1 2">RB56</strain>
    </source>
</reference>